<dbReference type="SMART" id="SM00331">
    <property type="entry name" value="PP2C_SIG"/>
    <property type="match status" value="1"/>
</dbReference>
<feature type="compositionally biased region" description="Polar residues" evidence="10">
    <location>
        <begin position="10"/>
        <end position="19"/>
    </location>
</feature>
<accession>A0AAN8ZCJ8</accession>
<protein>
    <recommendedName>
        <fullName evidence="3">protein-serine/threonine phosphatase</fullName>
        <ecNumber evidence="3">3.1.3.16</ecNumber>
    </recommendedName>
</protein>
<evidence type="ECO:0000256" key="2">
    <source>
        <dbReference type="ARBA" id="ARBA00001946"/>
    </source>
</evidence>
<evidence type="ECO:0000256" key="10">
    <source>
        <dbReference type="SAM" id="MobiDB-lite"/>
    </source>
</evidence>
<keyword evidence="8" id="KW-0464">Manganese</keyword>
<evidence type="ECO:0000256" key="3">
    <source>
        <dbReference type="ARBA" id="ARBA00013081"/>
    </source>
</evidence>
<keyword evidence="4" id="KW-0479">Metal-binding</keyword>
<keyword evidence="6" id="KW-0460">Magnesium</keyword>
<dbReference type="AlphaFoldDB" id="A0AAN8ZCJ8"/>
<feature type="region of interest" description="Disordered" evidence="10">
    <location>
        <begin position="1"/>
        <end position="71"/>
    </location>
</feature>
<sequence length="376" mass="40771">MKSPAANNPELGSSSSNGCKNKHGRKLVTELTSSTSLQTETNTGPEIDSSSGSTKPTETELSFRQPPLRENDTVTVPLRMAEAEEEKEKEKYRWASVSQGSISVIGRQRVMEDSVTVLPGGLGEIGDFFGVYDGHGGAKVAQACRDRMHRWLAREVGAREREKWEWEEVMRGCFKKMDEEVCEEEREGETGEMDGITVGSTAAVVVVTKEEVVVSNCGDSRVVMCRGGAAFPLSSDHKPDRPDEMQRVEAVGGRVITWNGSRVLGVLATSRSIGDHYLKPYVSSEPEVTVSKRTELDSFLVIASDGLWDVVSNEVACDVVSRCLDGQLRKSLEAVRGNHAAEAAALLAELAMAKGSKHNISIIVVELNGPTGKEAS</sequence>
<dbReference type="SUPFAM" id="SSF81606">
    <property type="entry name" value="PP2C-like"/>
    <property type="match status" value="1"/>
</dbReference>
<dbReference type="GO" id="GO:0046872">
    <property type="term" value="F:metal ion binding"/>
    <property type="evidence" value="ECO:0007669"/>
    <property type="project" value="UniProtKB-KW"/>
</dbReference>
<comment type="cofactor">
    <cofactor evidence="2">
        <name>Mg(2+)</name>
        <dbReference type="ChEBI" id="CHEBI:18420"/>
    </cofactor>
</comment>
<evidence type="ECO:0000256" key="5">
    <source>
        <dbReference type="ARBA" id="ARBA00022801"/>
    </source>
</evidence>
<dbReference type="Proteomes" id="UP001370490">
    <property type="component" value="Unassembled WGS sequence"/>
</dbReference>
<dbReference type="InterPro" id="IPR036457">
    <property type="entry name" value="PPM-type-like_dom_sf"/>
</dbReference>
<evidence type="ECO:0000259" key="11">
    <source>
        <dbReference type="PROSITE" id="PS51746"/>
    </source>
</evidence>
<comment type="caution">
    <text evidence="12">The sequence shown here is derived from an EMBL/GenBank/DDBJ whole genome shotgun (WGS) entry which is preliminary data.</text>
</comment>
<keyword evidence="13" id="KW-1185">Reference proteome</keyword>
<dbReference type="EC" id="3.1.3.16" evidence="3"/>
<organism evidence="12 13">
    <name type="scientific">Dillenia turbinata</name>
    <dbReference type="NCBI Taxonomy" id="194707"/>
    <lineage>
        <taxon>Eukaryota</taxon>
        <taxon>Viridiplantae</taxon>
        <taxon>Streptophyta</taxon>
        <taxon>Embryophyta</taxon>
        <taxon>Tracheophyta</taxon>
        <taxon>Spermatophyta</taxon>
        <taxon>Magnoliopsida</taxon>
        <taxon>eudicotyledons</taxon>
        <taxon>Gunneridae</taxon>
        <taxon>Pentapetalae</taxon>
        <taxon>Dilleniales</taxon>
        <taxon>Dilleniaceae</taxon>
        <taxon>Dillenia</taxon>
    </lineage>
</organism>
<dbReference type="PROSITE" id="PS51746">
    <property type="entry name" value="PPM_2"/>
    <property type="match status" value="1"/>
</dbReference>
<comment type="similarity">
    <text evidence="9">Belongs to the PP2C family.</text>
</comment>
<name>A0AAN8ZCJ8_9MAGN</name>
<dbReference type="InterPro" id="IPR015655">
    <property type="entry name" value="PP2C"/>
</dbReference>
<gene>
    <name evidence="12" type="ORF">RJ641_035674</name>
</gene>
<dbReference type="PROSITE" id="PS01032">
    <property type="entry name" value="PPM_1"/>
    <property type="match status" value="1"/>
</dbReference>
<feature type="compositionally biased region" description="Polar residues" evidence="10">
    <location>
        <begin position="48"/>
        <end position="62"/>
    </location>
</feature>
<dbReference type="SMART" id="SM00332">
    <property type="entry name" value="PP2Cc"/>
    <property type="match status" value="1"/>
</dbReference>
<proteinExistence type="inferred from homology"/>
<dbReference type="InterPro" id="IPR000222">
    <property type="entry name" value="PP2C_BS"/>
</dbReference>
<evidence type="ECO:0000256" key="6">
    <source>
        <dbReference type="ARBA" id="ARBA00022842"/>
    </source>
</evidence>
<dbReference type="FunFam" id="3.60.40.10:FF:000291">
    <property type="entry name" value="Protein phosphatase 2C 50"/>
    <property type="match status" value="1"/>
</dbReference>
<keyword evidence="7 9" id="KW-0904">Protein phosphatase</keyword>
<evidence type="ECO:0000256" key="8">
    <source>
        <dbReference type="ARBA" id="ARBA00023211"/>
    </source>
</evidence>
<evidence type="ECO:0000256" key="4">
    <source>
        <dbReference type="ARBA" id="ARBA00022723"/>
    </source>
</evidence>
<evidence type="ECO:0000313" key="13">
    <source>
        <dbReference type="Proteomes" id="UP001370490"/>
    </source>
</evidence>
<evidence type="ECO:0000256" key="1">
    <source>
        <dbReference type="ARBA" id="ARBA00001936"/>
    </source>
</evidence>
<reference evidence="12 13" key="1">
    <citation type="submission" date="2023-12" db="EMBL/GenBank/DDBJ databases">
        <title>A high-quality genome assembly for Dillenia turbinata (Dilleniales).</title>
        <authorList>
            <person name="Chanderbali A."/>
        </authorList>
    </citation>
    <scope>NUCLEOTIDE SEQUENCE [LARGE SCALE GENOMIC DNA]</scope>
    <source>
        <strain evidence="12">LSX21</strain>
        <tissue evidence="12">Leaf</tissue>
    </source>
</reference>
<dbReference type="Pfam" id="PF00481">
    <property type="entry name" value="PP2C"/>
    <property type="match status" value="1"/>
</dbReference>
<dbReference type="CDD" id="cd00143">
    <property type="entry name" value="PP2Cc"/>
    <property type="match status" value="1"/>
</dbReference>
<feature type="domain" description="PPM-type phosphatase" evidence="11">
    <location>
        <begin position="98"/>
        <end position="367"/>
    </location>
</feature>
<evidence type="ECO:0000256" key="7">
    <source>
        <dbReference type="ARBA" id="ARBA00022912"/>
    </source>
</evidence>
<dbReference type="InterPro" id="IPR001932">
    <property type="entry name" value="PPM-type_phosphatase-like_dom"/>
</dbReference>
<keyword evidence="5 9" id="KW-0378">Hydrolase</keyword>
<feature type="compositionally biased region" description="Low complexity" evidence="10">
    <location>
        <begin position="29"/>
        <end position="43"/>
    </location>
</feature>
<dbReference type="Gene3D" id="3.60.40.10">
    <property type="entry name" value="PPM-type phosphatase domain"/>
    <property type="match status" value="1"/>
</dbReference>
<dbReference type="GO" id="GO:0004722">
    <property type="term" value="F:protein serine/threonine phosphatase activity"/>
    <property type="evidence" value="ECO:0007669"/>
    <property type="project" value="UniProtKB-EC"/>
</dbReference>
<evidence type="ECO:0000313" key="12">
    <source>
        <dbReference type="EMBL" id="KAK6935519.1"/>
    </source>
</evidence>
<dbReference type="EMBL" id="JBAMMX010000008">
    <property type="protein sequence ID" value="KAK6935519.1"/>
    <property type="molecule type" value="Genomic_DNA"/>
</dbReference>
<dbReference type="PANTHER" id="PTHR47992">
    <property type="entry name" value="PROTEIN PHOSPHATASE"/>
    <property type="match status" value="1"/>
</dbReference>
<evidence type="ECO:0000256" key="9">
    <source>
        <dbReference type="RuleBase" id="RU003465"/>
    </source>
</evidence>
<comment type="cofactor">
    <cofactor evidence="1">
        <name>Mn(2+)</name>
        <dbReference type="ChEBI" id="CHEBI:29035"/>
    </cofactor>
</comment>